<dbReference type="InterPro" id="IPR044839">
    <property type="entry name" value="NDR1-like"/>
</dbReference>
<dbReference type="PANTHER" id="PTHR31415">
    <property type="entry name" value="OS05G0367900 PROTEIN"/>
    <property type="match status" value="1"/>
</dbReference>
<keyword evidence="3" id="KW-1133">Transmembrane helix</keyword>
<sequence>MAMSSPHKSGSSGYPYSNSLHRAASSSGYPVLFYNNPSISAATTVPASPSSVLQSAFLCRLFTAAAISLFLCSLIALLVFLIVHPKFPTLRVDSAELELELGLAESNSSSTRLSLTILFTNPNSKMSLSYSAIDAFIFNGSGRDVASTRLAPFTQSKHEVTRVTAEFLVGQDGTFVIQNSVSNNGSFKFGIKLFSSVKFSSGVLRVGHRDLDAACYPLEVEFLDHNNGTRNGTAFMVSPSDWCSV</sequence>
<gene>
    <name evidence="4" type="ORF">PIB30_005876</name>
</gene>
<accession>A0ABU6Q462</accession>
<reference evidence="4 5" key="1">
    <citation type="journal article" date="2023" name="Plants (Basel)">
        <title>Bridging the Gap: Combining Genomics and Transcriptomics Approaches to Understand Stylosanthes scabra, an Orphan Legume from the Brazilian Caatinga.</title>
        <authorList>
            <person name="Ferreira-Neto J.R.C."/>
            <person name="da Silva M.D."/>
            <person name="Binneck E."/>
            <person name="de Melo N.F."/>
            <person name="da Silva R.H."/>
            <person name="de Melo A.L.T.M."/>
            <person name="Pandolfi V."/>
            <person name="Bustamante F.O."/>
            <person name="Brasileiro-Vidal A.C."/>
            <person name="Benko-Iseppon A.M."/>
        </authorList>
    </citation>
    <scope>NUCLEOTIDE SEQUENCE [LARGE SCALE GENOMIC DNA]</scope>
    <source>
        <tissue evidence="4">Leaves</tissue>
    </source>
</reference>
<proteinExistence type="predicted"/>
<comment type="caution">
    <text evidence="4">The sequence shown here is derived from an EMBL/GenBank/DDBJ whole genome shotgun (WGS) entry which is preliminary data.</text>
</comment>
<dbReference type="Proteomes" id="UP001341840">
    <property type="component" value="Unassembled WGS sequence"/>
</dbReference>
<evidence type="ECO:0000256" key="3">
    <source>
        <dbReference type="SAM" id="Phobius"/>
    </source>
</evidence>
<evidence type="ECO:0000256" key="2">
    <source>
        <dbReference type="ARBA" id="ARBA00023136"/>
    </source>
</evidence>
<keyword evidence="3" id="KW-0812">Transmembrane</keyword>
<comment type="subcellular location">
    <subcellularLocation>
        <location evidence="1">Membrane</location>
    </subcellularLocation>
</comment>
<organism evidence="4 5">
    <name type="scientific">Stylosanthes scabra</name>
    <dbReference type="NCBI Taxonomy" id="79078"/>
    <lineage>
        <taxon>Eukaryota</taxon>
        <taxon>Viridiplantae</taxon>
        <taxon>Streptophyta</taxon>
        <taxon>Embryophyta</taxon>
        <taxon>Tracheophyta</taxon>
        <taxon>Spermatophyta</taxon>
        <taxon>Magnoliopsida</taxon>
        <taxon>eudicotyledons</taxon>
        <taxon>Gunneridae</taxon>
        <taxon>Pentapetalae</taxon>
        <taxon>rosids</taxon>
        <taxon>fabids</taxon>
        <taxon>Fabales</taxon>
        <taxon>Fabaceae</taxon>
        <taxon>Papilionoideae</taxon>
        <taxon>50 kb inversion clade</taxon>
        <taxon>dalbergioids sensu lato</taxon>
        <taxon>Dalbergieae</taxon>
        <taxon>Pterocarpus clade</taxon>
        <taxon>Stylosanthes</taxon>
    </lineage>
</organism>
<evidence type="ECO:0008006" key="6">
    <source>
        <dbReference type="Google" id="ProtNLM"/>
    </source>
</evidence>
<keyword evidence="5" id="KW-1185">Reference proteome</keyword>
<dbReference type="EMBL" id="JASCZI010000012">
    <property type="protein sequence ID" value="MED6106592.1"/>
    <property type="molecule type" value="Genomic_DNA"/>
</dbReference>
<evidence type="ECO:0000313" key="4">
    <source>
        <dbReference type="EMBL" id="MED6106592.1"/>
    </source>
</evidence>
<name>A0ABU6Q462_9FABA</name>
<dbReference type="PANTHER" id="PTHR31415:SF173">
    <property type="entry name" value="PROTEIN, PUTATIVE-RELATED"/>
    <property type="match status" value="1"/>
</dbReference>
<evidence type="ECO:0000256" key="1">
    <source>
        <dbReference type="ARBA" id="ARBA00004370"/>
    </source>
</evidence>
<evidence type="ECO:0000313" key="5">
    <source>
        <dbReference type="Proteomes" id="UP001341840"/>
    </source>
</evidence>
<protein>
    <recommendedName>
        <fullName evidence="6">Late embryogenesis abundant protein LEA-2 subgroup domain-containing protein</fullName>
    </recommendedName>
</protein>
<keyword evidence="2 3" id="KW-0472">Membrane</keyword>
<feature type="transmembrane region" description="Helical" evidence="3">
    <location>
        <begin position="61"/>
        <end position="83"/>
    </location>
</feature>